<reference evidence="7" key="3">
    <citation type="submission" date="2022-06" db="UniProtKB">
        <authorList>
            <consortium name="EnsemblPlants"/>
        </authorList>
    </citation>
    <scope>IDENTIFICATION</scope>
</reference>
<keyword evidence="2" id="KW-0678">Repressor</keyword>
<keyword evidence="3 4" id="KW-0539">Nucleus</keyword>
<organism evidence="7 8">
    <name type="scientific">Triticum urartu</name>
    <name type="common">Red wild einkorn</name>
    <name type="synonym">Crithodium urartu</name>
    <dbReference type="NCBI Taxonomy" id="4572"/>
    <lineage>
        <taxon>Eukaryota</taxon>
        <taxon>Viridiplantae</taxon>
        <taxon>Streptophyta</taxon>
        <taxon>Embryophyta</taxon>
        <taxon>Tracheophyta</taxon>
        <taxon>Spermatophyta</taxon>
        <taxon>Magnoliopsida</taxon>
        <taxon>Liliopsida</taxon>
        <taxon>Poales</taxon>
        <taxon>Poaceae</taxon>
        <taxon>BOP clade</taxon>
        <taxon>Pooideae</taxon>
        <taxon>Triticodae</taxon>
        <taxon>Triticeae</taxon>
        <taxon>Triticinae</taxon>
        <taxon>Triticum</taxon>
    </lineage>
</organism>
<dbReference type="InterPro" id="IPR039774">
    <property type="entry name" value="Sin3-like"/>
</dbReference>
<evidence type="ECO:0000256" key="5">
    <source>
        <dbReference type="SAM" id="MobiDB-lite"/>
    </source>
</evidence>
<dbReference type="InterPro" id="IPR013194">
    <property type="entry name" value="HDAC_interact_dom"/>
</dbReference>
<dbReference type="AlphaFoldDB" id="A0A8R7P899"/>
<dbReference type="InterPro" id="IPR036600">
    <property type="entry name" value="PAH_sf"/>
</dbReference>
<evidence type="ECO:0000256" key="1">
    <source>
        <dbReference type="ARBA" id="ARBA00004123"/>
    </source>
</evidence>
<dbReference type="Proteomes" id="UP000015106">
    <property type="component" value="Chromosome 1"/>
</dbReference>
<dbReference type="GO" id="GO:0000785">
    <property type="term" value="C:chromatin"/>
    <property type="evidence" value="ECO:0007669"/>
    <property type="project" value="TreeGrafter"/>
</dbReference>
<evidence type="ECO:0000259" key="6">
    <source>
        <dbReference type="SMART" id="SM00761"/>
    </source>
</evidence>
<dbReference type="PANTHER" id="PTHR12346:SF25">
    <property type="entry name" value="OS05G0588700 PROTEIN"/>
    <property type="match status" value="1"/>
</dbReference>
<dbReference type="SUPFAM" id="SSF47762">
    <property type="entry name" value="PAH2 domain"/>
    <property type="match status" value="1"/>
</dbReference>
<dbReference type="InterPro" id="IPR003822">
    <property type="entry name" value="PAH"/>
</dbReference>
<feature type="compositionally biased region" description="Basic and acidic residues" evidence="5">
    <location>
        <begin position="641"/>
        <end position="657"/>
    </location>
</feature>
<dbReference type="GO" id="GO:0003714">
    <property type="term" value="F:transcription corepressor activity"/>
    <property type="evidence" value="ECO:0007669"/>
    <property type="project" value="InterPro"/>
</dbReference>
<reference evidence="8" key="1">
    <citation type="journal article" date="2013" name="Nature">
        <title>Draft genome of the wheat A-genome progenitor Triticum urartu.</title>
        <authorList>
            <person name="Ling H.Q."/>
            <person name="Zhao S."/>
            <person name="Liu D."/>
            <person name="Wang J."/>
            <person name="Sun H."/>
            <person name="Zhang C."/>
            <person name="Fan H."/>
            <person name="Li D."/>
            <person name="Dong L."/>
            <person name="Tao Y."/>
            <person name="Gao C."/>
            <person name="Wu H."/>
            <person name="Li Y."/>
            <person name="Cui Y."/>
            <person name="Guo X."/>
            <person name="Zheng S."/>
            <person name="Wang B."/>
            <person name="Yu K."/>
            <person name="Liang Q."/>
            <person name="Yang W."/>
            <person name="Lou X."/>
            <person name="Chen J."/>
            <person name="Feng M."/>
            <person name="Jian J."/>
            <person name="Zhang X."/>
            <person name="Luo G."/>
            <person name="Jiang Y."/>
            <person name="Liu J."/>
            <person name="Wang Z."/>
            <person name="Sha Y."/>
            <person name="Zhang B."/>
            <person name="Wu H."/>
            <person name="Tang D."/>
            <person name="Shen Q."/>
            <person name="Xue P."/>
            <person name="Zou S."/>
            <person name="Wang X."/>
            <person name="Liu X."/>
            <person name="Wang F."/>
            <person name="Yang Y."/>
            <person name="An X."/>
            <person name="Dong Z."/>
            <person name="Zhang K."/>
            <person name="Zhang X."/>
            <person name="Luo M.C."/>
            <person name="Dvorak J."/>
            <person name="Tong Y."/>
            <person name="Wang J."/>
            <person name="Yang H."/>
            <person name="Li Z."/>
            <person name="Wang D."/>
            <person name="Zhang A."/>
            <person name="Wang J."/>
        </authorList>
    </citation>
    <scope>NUCLEOTIDE SEQUENCE</scope>
    <source>
        <strain evidence="8">cv. G1812</strain>
    </source>
</reference>
<feature type="domain" description="Histone deacetylase interacting" evidence="6">
    <location>
        <begin position="246"/>
        <end position="344"/>
    </location>
</feature>
<feature type="compositionally biased region" description="Low complexity" evidence="5">
    <location>
        <begin position="827"/>
        <end position="837"/>
    </location>
</feature>
<dbReference type="Pfam" id="PF08295">
    <property type="entry name" value="Sin3_corepress"/>
    <property type="match status" value="1"/>
</dbReference>
<proteinExistence type="predicted"/>
<dbReference type="PROSITE" id="PS51477">
    <property type="entry name" value="PAH"/>
    <property type="match status" value="1"/>
</dbReference>
<comment type="subcellular location">
    <subcellularLocation>
        <location evidence="1 4">Nucleus</location>
    </subcellularLocation>
</comment>
<sequence>MASSDEAGDDNYGYKRGKKEYMLETVQCLLFARDNLPSDVYRKFVKAMTKVWKNCADPDGEIRNICPENCIETALKLFQGWATVKQSFLNFTEGRSPVQGNGIVDADVEAVVVNPLLQKPIDFLSRLKACPNMSADHYAAFLKIMQDYFRDRTMTPRKVYKKVRRCMRDCPELLEEFVDNFLPADLKAFVKVKANDNHRSGGIHMKEGYGELSHAEEDEEDKVKPLPDWNSSKAQELPPEVDPKKLERACTPSYYLLPDNLTLHSSYWTNLGRSILNDTLVCSVSGMESSKHKTINGYETNIFYCEEDMFESDMLLHRFRATADLIANLQTRAGSHLKISEHLTPLHRRCIEKLYDDDLDLDDLLESPNTSSVLAVLLSRLKQKVEDLSEARSYLHKAHSQVIAKNYYRSLDHRGLSFKQLDAKRMSQKALLAEANEINKKNLKARDKNADTDMSNAGDKYAADTAMSNAGDKYADTDTSNAGDKYADTDMHKDISSILSAACASEEKQVMNWAKIVHPFLSAHCLWPSSKETVAPAKACEHCRTSKDFLSSIPDALPATKLSSSSKRGEFLKKNSNDLSSSHDGFGQDIDQESDLMPEPEIIESDVMLGARKEPVSCDVGTSGIDGLSSGCRIIDTSEPSTRDHGNKHEKQHESSQHSRTSAKLRGVKGGTCCFLIVLRRLYQILYDRLQTARGLCADDLLYAEFKDKIIKLHAHCIDNSSFEDFCLQFLGPKSVELFTLDIVINRVIKQLCIIYSRDQDNSLFQFLENFGRPVLPKLVSRHQNFPNNPSNVLPKYDQEEQEKALADTEKLPRHFERRKKRKLENSATISSAWSSSQLGAVTETHG</sequence>
<dbReference type="Gene3D" id="1.20.1160.11">
    <property type="entry name" value="Paired amphipathic helix"/>
    <property type="match status" value="1"/>
</dbReference>
<dbReference type="GO" id="GO:0000118">
    <property type="term" value="C:histone deacetylase complex"/>
    <property type="evidence" value="ECO:0007669"/>
    <property type="project" value="TreeGrafter"/>
</dbReference>
<evidence type="ECO:0000313" key="7">
    <source>
        <dbReference type="EnsemblPlants" id="TuG1812G0100004714.01.T01"/>
    </source>
</evidence>
<name>A0A8R7P899_TRIUA</name>
<feature type="region of interest" description="Disordered" evidence="5">
    <location>
        <begin position="636"/>
        <end position="663"/>
    </location>
</feature>
<dbReference type="Gramene" id="TuG1812G0100004714.01.T01">
    <property type="protein sequence ID" value="TuG1812G0100004714.01.T01"/>
    <property type="gene ID" value="TuG1812G0100004714.01"/>
</dbReference>
<evidence type="ECO:0000256" key="2">
    <source>
        <dbReference type="ARBA" id="ARBA00022491"/>
    </source>
</evidence>
<evidence type="ECO:0000256" key="3">
    <source>
        <dbReference type="ARBA" id="ARBA00023242"/>
    </source>
</evidence>
<accession>A0A8R7P899</accession>
<feature type="region of interest" description="Disordered" evidence="5">
    <location>
        <begin position="817"/>
        <end position="847"/>
    </location>
</feature>
<dbReference type="SMART" id="SM00761">
    <property type="entry name" value="HDAC_interact"/>
    <property type="match status" value="1"/>
</dbReference>
<evidence type="ECO:0000256" key="4">
    <source>
        <dbReference type="PROSITE-ProRule" id="PRU00810"/>
    </source>
</evidence>
<reference evidence="7" key="2">
    <citation type="submission" date="2018-03" db="EMBL/GenBank/DDBJ databases">
        <title>The Triticum urartu genome reveals the dynamic nature of wheat genome evolution.</title>
        <authorList>
            <person name="Ling H."/>
            <person name="Ma B."/>
            <person name="Shi X."/>
            <person name="Liu H."/>
            <person name="Dong L."/>
            <person name="Sun H."/>
            <person name="Cao Y."/>
            <person name="Gao Q."/>
            <person name="Zheng S."/>
            <person name="Li Y."/>
            <person name="Yu Y."/>
            <person name="Du H."/>
            <person name="Qi M."/>
            <person name="Li Y."/>
            <person name="Yu H."/>
            <person name="Cui Y."/>
            <person name="Wang N."/>
            <person name="Chen C."/>
            <person name="Wu H."/>
            <person name="Zhao Y."/>
            <person name="Zhang J."/>
            <person name="Li Y."/>
            <person name="Zhou W."/>
            <person name="Zhang B."/>
            <person name="Hu W."/>
            <person name="Eijk M."/>
            <person name="Tang J."/>
            <person name="Witsenboer H."/>
            <person name="Zhao S."/>
            <person name="Li Z."/>
            <person name="Zhang A."/>
            <person name="Wang D."/>
            <person name="Liang C."/>
        </authorList>
    </citation>
    <scope>NUCLEOTIDE SEQUENCE [LARGE SCALE GENOMIC DNA]</scope>
    <source>
        <strain evidence="7">cv. G1812</strain>
    </source>
</reference>
<feature type="compositionally biased region" description="Basic and acidic residues" evidence="5">
    <location>
        <begin position="203"/>
        <end position="225"/>
    </location>
</feature>
<dbReference type="GO" id="GO:0000122">
    <property type="term" value="P:negative regulation of transcription by RNA polymerase II"/>
    <property type="evidence" value="ECO:0007669"/>
    <property type="project" value="TreeGrafter"/>
</dbReference>
<dbReference type="Pfam" id="PF02671">
    <property type="entry name" value="PAH"/>
    <property type="match status" value="1"/>
</dbReference>
<dbReference type="PANTHER" id="PTHR12346">
    <property type="entry name" value="SIN3B-RELATED"/>
    <property type="match status" value="1"/>
</dbReference>
<evidence type="ECO:0000313" key="8">
    <source>
        <dbReference type="Proteomes" id="UP000015106"/>
    </source>
</evidence>
<feature type="region of interest" description="Disordered" evidence="5">
    <location>
        <begin position="203"/>
        <end position="243"/>
    </location>
</feature>
<protein>
    <recommendedName>
        <fullName evidence="6">Histone deacetylase interacting domain-containing protein</fullName>
    </recommendedName>
</protein>
<dbReference type="EnsemblPlants" id="TuG1812G0100004714.01.T01">
    <property type="protein sequence ID" value="TuG1812G0100004714.01.T01"/>
    <property type="gene ID" value="TuG1812G0100004714.01"/>
</dbReference>
<keyword evidence="8" id="KW-1185">Reference proteome</keyword>